<evidence type="ECO:0000313" key="4">
    <source>
        <dbReference type="Proteomes" id="UP000231480"/>
    </source>
</evidence>
<evidence type="ECO:0000313" key="3">
    <source>
        <dbReference type="EMBL" id="PIP16998.1"/>
    </source>
</evidence>
<name>A0A2G9YCP1_9BACT</name>
<dbReference type="PANTHER" id="PTHR43566:SF1">
    <property type="entry name" value="AAA+ ATPASE DOMAIN-CONTAINING PROTEIN"/>
    <property type="match status" value="1"/>
</dbReference>
<feature type="domain" description="DUF4143" evidence="2">
    <location>
        <begin position="220"/>
        <end position="372"/>
    </location>
</feature>
<dbReference type="InterPro" id="IPR027417">
    <property type="entry name" value="P-loop_NTPase"/>
</dbReference>
<dbReference type="Pfam" id="PF13635">
    <property type="entry name" value="DUF4143"/>
    <property type="match status" value="1"/>
</dbReference>
<evidence type="ECO:0000259" key="2">
    <source>
        <dbReference type="Pfam" id="PF13635"/>
    </source>
</evidence>
<evidence type="ECO:0008006" key="5">
    <source>
        <dbReference type="Google" id="ProtNLM"/>
    </source>
</evidence>
<dbReference type="SUPFAM" id="SSF52540">
    <property type="entry name" value="P-loop containing nucleoside triphosphate hydrolases"/>
    <property type="match status" value="1"/>
</dbReference>
<evidence type="ECO:0000259" key="1">
    <source>
        <dbReference type="Pfam" id="PF13173"/>
    </source>
</evidence>
<feature type="domain" description="AAA" evidence="1">
    <location>
        <begin position="9"/>
        <end position="140"/>
    </location>
</feature>
<dbReference type="Pfam" id="PF13173">
    <property type="entry name" value="AAA_14"/>
    <property type="match status" value="1"/>
</dbReference>
<organism evidence="3 4">
    <name type="scientific">Candidatus Portnoybacteria bacterium CG23_combo_of_CG06-09_8_20_14_all_37_13</name>
    <dbReference type="NCBI Taxonomy" id="1974819"/>
    <lineage>
        <taxon>Bacteria</taxon>
        <taxon>Candidatus Portnoyibacteriota</taxon>
    </lineage>
</organism>
<sequence>IKTFLKRKEYLAIVGPRQAGKTVFLNLLKDYLITQQISAKNIKIISFEDRRLLFEFENDPISFINLYLEKTGKKTYLMIDEFQYVEEGGQKLKLIFDQIKNLKIIVTGSSSLDIKARLGKYMVGRVLSFNLYPFHFSELLKAKKSELINRYQEKNQKIINWLLRKKNMTLKNHEDIFANRFLKLFNEYCLFGGYPAVVLSETIIEKQKVLNDIYNNYLLKDIKGLLELATDKNLILLTEFLAGQIGSLLVYQNLSQASKLDYRNVVRHINILKETYICETVSPYFTNIQKEISKNPKVYFLDLGLRNALIKNTTDLFLRPDAGSIAENQIYIKLKNIFNDQAKILFWRTKAGGEMDFVVRYQGEILPIEVKFSDFNQPKMSKSFSAFINSFQPKRGLILTKNYFGQRKLNNSSIVFWPIYLI</sequence>
<comment type="caution">
    <text evidence="3">The sequence shown here is derived from an EMBL/GenBank/DDBJ whole genome shotgun (WGS) entry which is preliminary data.</text>
</comment>
<dbReference type="AlphaFoldDB" id="A0A2G9YCP1"/>
<protein>
    <recommendedName>
        <fullName evidence="5">AAA+ ATPase domain-containing protein</fullName>
    </recommendedName>
</protein>
<dbReference type="Gene3D" id="3.40.50.300">
    <property type="entry name" value="P-loop containing nucleotide triphosphate hydrolases"/>
    <property type="match status" value="1"/>
</dbReference>
<dbReference type="PANTHER" id="PTHR43566">
    <property type="entry name" value="CONSERVED PROTEIN"/>
    <property type="match status" value="1"/>
</dbReference>
<proteinExistence type="predicted"/>
<reference evidence="3 4" key="1">
    <citation type="submission" date="2017-09" db="EMBL/GenBank/DDBJ databases">
        <title>Depth-based differentiation of microbial function through sediment-hosted aquifers and enrichment of novel symbionts in the deep terrestrial subsurface.</title>
        <authorList>
            <person name="Probst A.J."/>
            <person name="Ladd B."/>
            <person name="Jarett J.K."/>
            <person name="Geller-Mcgrath D.E."/>
            <person name="Sieber C.M."/>
            <person name="Emerson J.B."/>
            <person name="Anantharaman K."/>
            <person name="Thomas B.C."/>
            <person name="Malmstrom R."/>
            <person name="Stieglmeier M."/>
            <person name="Klingl A."/>
            <person name="Woyke T."/>
            <person name="Ryan C.M."/>
            <person name="Banfield J.F."/>
        </authorList>
    </citation>
    <scope>NUCLEOTIDE SEQUENCE [LARGE SCALE GENOMIC DNA]</scope>
    <source>
        <strain evidence="3">CG23_combo_of_CG06-09_8_20_14_all_37_13</strain>
    </source>
</reference>
<dbReference type="Proteomes" id="UP000231480">
    <property type="component" value="Unassembled WGS sequence"/>
</dbReference>
<dbReference type="EMBL" id="PCRH01000052">
    <property type="protein sequence ID" value="PIP16998.1"/>
    <property type="molecule type" value="Genomic_DNA"/>
</dbReference>
<dbReference type="InterPro" id="IPR041682">
    <property type="entry name" value="AAA_14"/>
</dbReference>
<dbReference type="InterPro" id="IPR025420">
    <property type="entry name" value="DUF4143"/>
</dbReference>
<gene>
    <name evidence="3" type="ORF">COX44_02345</name>
</gene>
<feature type="non-terminal residue" evidence="3">
    <location>
        <position position="1"/>
    </location>
</feature>
<accession>A0A2G9YCP1</accession>